<dbReference type="InterPro" id="IPR029016">
    <property type="entry name" value="GAF-like_dom_sf"/>
</dbReference>
<dbReference type="EMBL" id="JAUZVV010000002">
    <property type="protein sequence ID" value="MDT3316985.1"/>
    <property type="molecule type" value="Genomic_DNA"/>
</dbReference>
<keyword evidence="2" id="KW-0804">Transcription</keyword>
<accession>A0ABU3GBV3</accession>
<proteinExistence type="predicted"/>
<organism evidence="4 5">
    <name type="scientific">Microbacterium gawkjiense</name>
    <dbReference type="NCBI Taxonomy" id="3067309"/>
    <lineage>
        <taxon>Bacteria</taxon>
        <taxon>Bacillati</taxon>
        <taxon>Actinomycetota</taxon>
        <taxon>Actinomycetes</taxon>
        <taxon>Micrococcales</taxon>
        <taxon>Microbacteriaceae</taxon>
        <taxon>Microbacterium</taxon>
    </lineage>
</organism>
<evidence type="ECO:0000313" key="5">
    <source>
        <dbReference type="Proteomes" id="UP001251849"/>
    </source>
</evidence>
<feature type="domain" description="ANTAR" evidence="3">
    <location>
        <begin position="149"/>
        <end position="210"/>
    </location>
</feature>
<dbReference type="Gene3D" id="3.30.450.40">
    <property type="match status" value="1"/>
</dbReference>
<dbReference type="Gene3D" id="1.10.10.10">
    <property type="entry name" value="Winged helix-like DNA-binding domain superfamily/Winged helix DNA-binding domain"/>
    <property type="match status" value="1"/>
</dbReference>
<dbReference type="Pfam" id="PF03861">
    <property type="entry name" value="ANTAR"/>
    <property type="match status" value="1"/>
</dbReference>
<protein>
    <submittedName>
        <fullName evidence="4">ANTAR domain-containing protein</fullName>
    </submittedName>
</protein>
<dbReference type="RefSeq" id="WP_311861938.1">
    <property type="nucleotide sequence ID" value="NZ_JAUZVV010000002.1"/>
</dbReference>
<keyword evidence="1" id="KW-0805">Transcription regulation</keyword>
<evidence type="ECO:0000256" key="2">
    <source>
        <dbReference type="ARBA" id="ARBA00023163"/>
    </source>
</evidence>
<gene>
    <name evidence="4" type="ORF">Q9S71_09130</name>
</gene>
<dbReference type="InterPro" id="IPR005561">
    <property type="entry name" value="ANTAR"/>
</dbReference>
<evidence type="ECO:0000259" key="3">
    <source>
        <dbReference type="PROSITE" id="PS50921"/>
    </source>
</evidence>
<dbReference type="PROSITE" id="PS50921">
    <property type="entry name" value="ANTAR"/>
    <property type="match status" value="1"/>
</dbReference>
<reference evidence="4 5" key="1">
    <citation type="submission" date="2023-08" db="EMBL/GenBank/DDBJ databases">
        <title>Microbacterium aquilitoris sp. nov. and Microbacterium gwkjibeachense sp. nov., isolated from beach.</title>
        <authorList>
            <person name="Lee S.D."/>
            <person name="Yang H."/>
            <person name="Kim I."/>
        </authorList>
    </citation>
    <scope>NUCLEOTIDE SEQUENCE [LARGE SCALE GENOMIC DNA]</scope>
    <source>
        <strain evidence="4 5">KSW4-11</strain>
    </source>
</reference>
<name>A0ABU3GBV3_9MICO</name>
<dbReference type="InterPro" id="IPR036388">
    <property type="entry name" value="WH-like_DNA-bd_sf"/>
</dbReference>
<dbReference type="Proteomes" id="UP001251849">
    <property type="component" value="Unassembled WGS sequence"/>
</dbReference>
<dbReference type="SMART" id="SM01012">
    <property type="entry name" value="ANTAR"/>
    <property type="match status" value="1"/>
</dbReference>
<dbReference type="SUPFAM" id="SSF55781">
    <property type="entry name" value="GAF domain-like"/>
    <property type="match status" value="1"/>
</dbReference>
<evidence type="ECO:0000256" key="1">
    <source>
        <dbReference type="ARBA" id="ARBA00023015"/>
    </source>
</evidence>
<keyword evidence="5" id="KW-1185">Reference proteome</keyword>
<sequence length="218" mass="22890">MEDVVSNSGAAEDDPICAVFMTMLPVHHVGVSTLAPPFDVETVCASDLIASALEEIQLDSGVGPGWTAHATGAPVLIHDLRESTTLDRTGFHAAAADRGVRSIYAFPMAVGMIEVGAVDLYVDDPDALKHRDVALASAMAEAAALRIFDRVLAGEDIARGTGGSSRRIVHQATGMVCAQLRVSPDDALIVIRAHAFASGRSVLSIAESIISREIDFTV</sequence>
<comment type="caution">
    <text evidence="4">The sequence shown here is derived from an EMBL/GenBank/DDBJ whole genome shotgun (WGS) entry which is preliminary data.</text>
</comment>
<evidence type="ECO:0000313" key="4">
    <source>
        <dbReference type="EMBL" id="MDT3316985.1"/>
    </source>
</evidence>